<dbReference type="Proteomes" id="UP000250086">
    <property type="component" value="Unassembled WGS sequence"/>
</dbReference>
<evidence type="ECO:0000313" key="2">
    <source>
        <dbReference type="EMBL" id="SPT69465.1"/>
    </source>
</evidence>
<dbReference type="PANTHER" id="PTHR34614">
    <property type="match status" value="1"/>
</dbReference>
<proteinExistence type="predicted"/>
<dbReference type="GO" id="GO:0003677">
    <property type="term" value="F:DNA binding"/>
    <property type="evidence" value="ECO:0007669"/>
    <property type="project" value="InterPro"/>
</dbReference>
<dbReference type="Pfam" id="PF01609">
    <property type="entry name" value="DDE_Tnp_1"/>
    <property type="match status" value="1"/>
</dbReference>
<protein>
    <submittedName>
        <fullName evidence="2">Transposase</fullName>
    </submittedName>
</protein>
<dbReference type="InterPro" id="IPR002559">
    <property type="entry name" value="Transposase_11"/>
</dbReference>
<evidence type="ECO:0000259" key="1">
    <source>
        <dbReference type="Pfam" id="PF01609"/>
    </source>
</evidence>
<dbReference type="GO" id="GO:0006313">
    <property type="term" value="P:DNA transposition"/>
    <property type="evidence" value="ECO:0007669"/>
    <property type="project" value="InterPro"/>
</dbReference>
<dbReference type="AlphaFoldDB" id="A0A2X0V9I5"/>
<reference evidence="2 3" key="1">
    <citation type="submission" date="2018-06" db="EMBL/GenBank/DDBJ databases">
        <authorList>
            <consortium name="Pathogen Informatics"/>
            <person name="Doyle S."/>
        </authorList>
    </citation>
    <scope>NUCLEOTIDE SEQUENCE [LARGE SCALE GENOMIC DNA]</scope>
    <source>
        <strain evidence="2 3">NCTC13093</strain>
    </source>
</reference>
<organism evidence="2 3">
    <name type="scientific">Anaerobiospirillum thomasii</name>
    <dbReference type="NCBI Taxonomy" id="179995"/>
    <lineage>
        <taxon>Bacteria</taxon>
        <taxon>Pseudomonadati</taxon>
        <taxon>Pseudomonadota</taxon>
        <taxon>Gammaproteobacteria</taxon>
        <taxon>Aeromonadales</taxon>
        <taxon>Succinivibrionaceae</taxon>
        <taxon>Anaerobiospirillum</taxon>
    </lineage>
</organism>
<name>A0A2X0V9I5_9GAMM</name>
<feature type="domain" description="Transposase IS4-like" evidence="1">
    <location>
        <begin position="201"/>
        <end position="334"/>
    </location>
</feature>
<evidence type="ECO:0000313" key="3">
    <source>
        <dbReference type="Proteomes" id="UP000250086"/>
    </source>
</evidence>
<accession>A0A2X0V9I5</accession>
<gene>
    <name evidence="2" type="ORF">NCTC13093_00842</name>
</gene>
<sequence length="371" mass="41843">MLYTDVSISLPNDSRYELHRQKKGQTYVKYRIKSYRVDGKLKHDRLLIGKISNEDIEGIKTFHPNENYYSFFKIPLPKVSTVKGPGRPCKDISTAPARKANITSFGYTLACHSIAKEYSLDVMLRNAFGESMANKILAVASFFAAGAPGGLSNIDHFTDKHMCFTDSVISSQALSQLYRSISLVECNDFFQDWIKYCCADDCICYDVTSISNYSTSLPMVAWGYNRDKERLPQVNVGMFCTIQRKLPVYFSCYNGSINDFTNLPYVLEQAKANGLKLDVPITLVIDGGFAVGDALDNARAHGCDFIVGAPLDFCKDIREQVLNWRRNPLSENTILIQRSDGTIRCSVKDYNIGRINTRLMMVTSNYCDPRL</sequence>
<dbReference type="PANTHER" id="PTHR34614:SF2">
    <property type="entry name" value="TRANSPOSASE IS4-LIKE DOMAIN-CONTAINING PROTEIN"/>
    <property type="match status" value="1"/>
</dbReference>
<dbReference type="EMBL" id="UAPV01000001">
    <property type="protein sequence ID" value="SPT69465.1"/>
    <property type="molecule type" value="Genomic_DNA"/>
</dbReference>
<dbReference type="GO" id="GO:0004803">
    <property type="term" value="F:transposase activity"/>
    <property type="evidence" value="ECO:0007669"/>
    <property type="project" value="InterPro"/>
</dbReference>
<keyword evidence="3" id="KW-1185">Reference proteome</keyword>
<dbReference type="RefSeq" id="WP_113743633.1">
    <property type="nucleotide sequence ID" value="NZ_UAPV01000001.1"/>
</dbReference>